<dbReference type="PANTHER" id="PTHR43874">
    <property type="entry name" value="TWO-COMPONENT RESPONSE REGULATOR"/>
    <property type="match status" value="1"/>
</dbReference>
<sequence>MEESFLNKGSENSVVEVDDNAVHELHVLAIDAQIFSLQYLCAVLHKCNYKVKTTTSAAEALEILRAKKYEFNIVLVDVDSANMNGFKLLEIIGLEMYLPVIMVTGDGSLQNIMKGLIYGAVDYIIKPVRVQEIKNTIWHSVTLNKMWDSEQSTDNAETSDHQNLKPLEHSHATITVEDDKDNVRLDDTSSSCQKKKRLVWTPDLDAKFVKAVQTLSKSSMVHPKRILKVMNEPELTRENIASHLQKYRMSLKKRKVEMNQQGFDIKSVTGYSSTRRSNRRNGEAGDFNADRVAVPSFNPFHSFEDMNSIFLDPIRGGNTVMSQHRTPYVGLLDPEKPYQSVPYSCLDDPNFQTPDFKHFSYYNYCLGLNIQLHNPGSEPLSGTTSRSPYFHDMGSEHSTPSSAPFYPFSNACFAPETDVAFQSPFAVASVPDLFPGGIPNYGGLIVDCTNNVQYPGSRGLTCNFGGTELASNGTTKSRDDTVSEMDDNQLSDHGPPDSLQILATYSSQ</sequence>
<comment type="subcellular location">
    <subcellularLocation>
        <location evidence="1">Nucleus</location>
    </subcellularLocation>
</comment>
<keyword evidence="5" id="KW-0539">Nucleus</keyword>
<evidence type="ECO:0000256" key="4">
    <source>
        <dbReference type="ARBA" id="ARBA00023163"/>
    </source>
</evidence>
<dbReference type="Gene3D" id="1.10.10.60">
    <property type="entry name" value="Homeodomain-like"/>
    <property type="match status" value="1"/>
</dbReference>
<dbReference type="InterPro" id="IPR001005">
    <property type="entry name" value="SANT/Myb"/>
</dbReference>
<evidence type="ECO:0000256" key="2">
    <source>
        <dbReference type="ARBA" id="ARBA00023012"/>
    </source>
</evidence>
<dbReference type="GO" id="GO:0005634">
    <property type="term" value="C:nucleus"/>
    <property type="evidence" value="ECO:0007669"/>
    <property type="project" value="UniProtKB-SubCell"/>
</dbReference>
<dbReference type="Pfam" id="PF00249">
    <property type="entry name" value="Myb_DNA-binding"/>
    <property type="match status" value="1"/>
</dbReference>
<gene>
    <name evidence="10" type="primary">LOC110411515</name>
</gene>
<dbReference type="Pfam" id="PF00072">
    <property type="entry name" value="Response_reg"/>
    <property type="match status" value="1"/>
</dbReference>
<feature type="region of interest" description="Disordered" evidence="7">
    <location>
        <begin position="471"/>
        <end position="508"/>
    </location>
</feature>
<keyword evidence="9" id="KW-1185">Reference proteome</keyword>
<dbReference type="InterPro" id="IPR001789">
    <property type="entry name" value="Sig_transdc_resp-reg_receiver"/>
</dbReference>
<name>A0A6J0ZS05_9ROSI</name>
<evidence type="ECO:0000256" key="6">
    <source>
        <dbReference type="PROSITE-ProRule" id="PRU00169"/>
    </source>
</evidence>
<dbReference type="InterPro" id="IPR011006">
    <property type="entry name" value="CheY-like_superfamily"/>
</dbReference>
<dbReference type="RefSeq" id="XP_021277381.1">
    <property type="nucleotide sequence ID" value="XM_021421706.1"/>
</dbReference>
<dbReference type="Gene3D" id="3.40.50.2300">
    <property type="match status" value="1"/>
</dbReference>
<dbReference type="PANTHER" id="PTHR43874:SF215">
    <property type="entry name" value="RESPONSE REGULATOR, PUTATIVE-RELATED"/>
    <property type="match status" value="1"/>
</dbReference>
<dbReference type="GO" id="GO:0000160">
    <property type="term" value="P:phosphorelay signal transduction system"/>
    <property type="evidence" value="ECO:0007669"/>
    <property type="project" value="UniProtKB-KW"/>
</dbReference>
<dbReference type="Proteomes" id="UP000504621">
    <property type="component" value="Unplaced"/>
</dbReference>
<keyword evidence="2" id="KW-0902">Two-component regulatory system</keyword>
<evidence type="ECO:0000256" key="5">
    <source>
        <dbReference type="ARBA" id="ARBA00023242"/>
    </source>
</evidence>
<dbReference type="GeneID" id="110411515"/>
<evidence type="ECO:0000256" key="1">
    <source>
        <dbReference type="ARBA" id="ARBA00004123"/>
    </source>
</evidence>
<protein>
    <submittedName>
        <fullName evidence="10">Two-component response regulator ORR22-like</fullName>
    </submittedName>
</protein>
<feature type="domain" description="Response regulatory" evidence="8">
    <location>
        <begin position="26"/>
        <end position="141"/>
    </location>
</feature>
<dbReference type="SUPFAM" id="SSF46689">
    <property type="entry name" value="Homeodomain-like"/>
    <property type="match status" value="1"/>
</dbReference>
<keyword evidence="3" id="KW-0805">Transcription regulation</keyword>
<dbReference type="FunFam" id="1.10.10.60:FF:000007">
    <property type="entry name" value="Two-component response regulator"/>
    <property type="match status" value="1"/>
</dbReference>
<evidence type="ECO:0000313" key="9">
    <source>
        <dbReference type="Proteomes" id="UP000504621"/>
    </source>
</evidence>
<evidence type="ECO:0000313" key="10">
    <source>
        <dbReference type="RefSeq" id="XP_021277381.1"/>
    </source>
</evidence>
<evidence type="ECO:0000256" key="7">
    <source>
        <dbReference type="SAM" id="MobiDB-lite"/>
    </source>
</evidence>
<feature type="modified residue" description="4-aspartylphosphate" evidence="6">
    <location>
        <position position="77"/>
    </location>
</feature>
<dbReference type="AlphaFoldDB" id="A0A6J0ZS05"/>
<dbReference type="GO" id="GO:0003677">
    <property type="term" value="F:DNA binding"/>
    <property type="evidence" value="ECO:0007669"/>
    <property type="project" value="InterPro"/>
</dbReference>
<evidence type="ECO:0000259" key="8">
    <source>
        <dbReference type="PROSITE" id="PS50110"/>
    </source>
</evidence>
<keyword evidence="6" id="KW-0597">Phosphoprotein</keyword>
<organism evidence="9 10">
    <name type="scientific">Herrania umbratica</name>
    <dbReference type="NCBI Taxonomy" id="108875"/>
    <lineage>
        <taxon>Eukaryota</taxon>
        <taxon>Viridiplantae</taxon>
        <taxon>Streptophyta</taxon>
        <taxon>Embryophyta</taxon>
        <taxon>Tracheophyta</taxon>
        <taxon>Spermatophyta</taxon>
        <taxon>Magnoliopsida</taxon>
        <taxon>eudicotyledons</taxon>
        <taxon>Gunneridae</taxon>
        <taxon>Pentapetalae</taxon>
        <taxon>rosids</taxon>
        <taxon>malvids</taxon>
        <taxon>Malvales</taxon>
        <taxon>Malvaceae</taxon>
        <taxon>Byttnerioideae</taxon>
        <taxon>Herrania</taxon>
    </lineage>
</organism>
<proteinExistence type="predicted"/>
<evidence type="ECO:0000256" key="3">
    <source>
        <dbReference type="ARBA" id="ARBA00023015"/>
    </source>
</evidence>
<dbReference type="InterPro" id="IPR009057">
    <property type="entry name" value="Homeodomain-like_sf"/>
</dbReference>
<accession>A0A6J0ZS05</accession>
<dbReference type="PROSITE" id="PS50110">
    <property type="entry name" value="RESPONSE_REGULATORY"/>
    <property type="match status" value="1"/>
</dbReference>
<dbReference type="GO" id="GO:0009736">
    <property type="term" value="P:cytokinin-activated signaling pathway"/>
    <property type="evidence" value="ECO:0007669"/>
    <property type="project" value="InterPro"/>
</dbReference>
<dbReference type="SUPFAM" id="SSF52172">
    <property type="entry name" value="CheY-like"/>
    <property type="match status" value="1"/>
</dbReference>
<dbReference type="CDD" id="cd17584">
    <property type="entry name" value="REC_typeB_ARR-like"/>
    <property type="match status" value="1"/>
</dbReference>
<dbReference type="SMART" id="SM00448">
    <property type="entry name" value="REC"/>
    <property type="match status" value="1"/>
</dbReference>
<dbReference type="NCBIfam" id="TIGR01557">
    <property type="entry name" value="myb_SHAQKYF"/>
    <property type="match status" value="1"/>
</dbReference>
<dbReference type="InterPro" id="IPR045279">
    <property type="entry name" value="ARR-like"/>
</dbReference>
<reference evidence="10" key="1">
    <citation type="submission" date="2025-08" db="UniProtKB">
        <authorList>
            <consortium name="RefSeq"/>
        </authorList>
    </citation>
    <scope>IDENTIFICATION</scope>
    <source>
        <tissue evidence="10">Leaf</tissue>
    </source>
</reference>
<dbReference type="InterPro" id="IPR006447">
    <property type="entry name" value="Myb_dom_plants"/>
</dbReference>
<dbReference type="OrthoDB" id="60033at2759"/>
<keyword evidence="4" id="KW-0804">Transcription</keyword>